<evidence type="ECO:0000313" key="4">
    <source>
        <dbReference type="EMBL" id="MBH1940739.1"/>
    </source>
</evidence>
<dbReference type="AlphaFoldDB" id="A0A8J7H243"/>
<gene>
    <name evidence="4" type="ORF">I5677_07555</name>
</gene>
<keyword evidence="5" id="KW-1185">Reference proteome</keyword>
<dbReference type="PANTHER" id="PTHR43156:SF2">
    <property type="entry name" value="STAGE II SPORULATION PROTEIN E"/>
    <property type="match status" value="1"/>
</dbReference>
<feature type="transmembrane region" description="Helical" evidence="2">
    <location>
        <begin position="271"/>
        <end position="288"/>
    </location>
</feature>
<proteinExistence type="predicted"/>
<feature type="transmembrane region" description="Helical" evidence="2">
    <location>
        <begin position="9"/>
        <end position="35"/>
    </location>
</feature>
<dbReference type="Proteomes" id="UP000623269">
    <property type="component" value="Unassembled WGS sequence"/>
</dbReference>
<comment type="caution">
    <text evidence="4">The sequence shown here is derived from an EMBL/GenBank/DDBJ whole genome shotgun (WGS) entry which is preliminary data.</text>
</comment>
<evidence type="ECO:0000259" key="3">
    <source>
        <dbReference type="PROSITE" id="PS51746"/>
    </source>
</evidence>
<protein>
    <submittedName>
        <fullName evidence="4">SpoIIE family protein phosphatase</fullName>
    </submittedName>
</protein>
<reference evidence="4" key="1">
    <citation type="submission" date="2020-12" db="EMBL/GenBank/DDBJ databases">
        <title>M. sibirica DSM 26468T genome.</title>
        <authorList>
            <person name="Thieme N."/>
            <person name="Rettenmaier R."/>
            <person name="Zverlov V."/>
            <person name="Liebl W."/>
        </authorList>
    </citation>
    <scope>NUCLEOTIDE SEQUENCE</scope>
    <source>
        <strain evidence="4">DSM 26468</strain>
    </source>
</reference>
<evidence type="ECO:0000256" key="1">
    <source>
        <dbReference type="ARBA" id="ARBA00022801"/>
    </source>
</evidence>
<dbReference type="SMART" id="SM00332">
    <property type="entry name" value="PP2Cc"/>
    <property type="match status" value="1"/>
</dbReference>
<organism evidence="4 5">
    <name type="scientific">Mobilitalea sibirica</name>
    <dbReference type="NCBI Taxonomy" id="1462919"/>
    <lineage>
        <taxon>Bacteria</taxon>
        <taxon>Bacillati</taxon>
        <taxon>Bacillota</taxon>
        <taxon>Clostridia</taxon>
        <taxon>Lachnospirales</taxon>
        <taxon>Lachnospiraceae</taxon>
        <taxon>Mobilitalea</taxon>
    </lineage>
</organism>
<feature type="transmembrane region" description="Helical" evidence="2">
    <location>
        <begin position="177"/>
        <end position="195"/>
    </location>
</feature>
<evidence type="ECO:0000256" key="2">
    <source>
        <dbReference type="SAM" id="Phobius"/>
    </source>
</evidence>
<keyword evidence="2" id="KW-0472">Membrane</keyword>
<feature type="transmembrane region" description="Helical" evidence="2">
    <location>
        <begin position="215"/>
        <end position="236"/>
    </location>
</feature>
<dbReference type="Gene3D" id="3.60.40.10">
    <property type="entry name" value="PPM-type phosphatase domain"/>
    <property type="match status" value="1"/>
</dbReference>
<feature type="transmembrane region" description="Helical" evidence="2">
    <location>
        <begin position="152"/>
        <end position="171"/>
    </location>
</feature>
<keyword evidence="2" id="KW-1133">Transmembrane helix</keyword>
<dbReference type="InterPro" id="IPR052016">
    <property type="entry name" value="Bact_Sigma-Reg"/>
</dbReference>
<dbReference type="PANTHER" id="PTHR43156">
    <property type="entry name" value="STAGE II SPORULATION PROTEIN E-RELATED"/>
    <property type="match status" value="1"/>
</dbReference>
<keyword evidence="1" id="KW-0378">Hydrolase</keyword>
<dbReference type="InterPro" id="IPR045768">
    <property type="entry name" value="SpoIIE_N"/>
</dbReference>
<dbReference type="GO" id="GO:0016791">
    <property type="term" value="F:phosphatase activity"/>
    <property type="evidence" value="ECO:0007669"/>
    <property type="project" value="TreeGrafter"/>
</dbReference>
<sequence>MRDNRKRSILVHGIGLFVARAVFFSINPLAIGYFTAAYLERAGGGLIFIAVFIGIATVMTPTIVLKYLLTMIITVVIIEAPYIKKKNIPKQVLYILPAIFLGLLSLMDVAIGGWQLSETLIAILESALAFISGMVFRSGIDFLYHGKRGNRLTNEQSVSLALMVAVVIFTIPDYNNAYIAPVETVVYFVVLFFTYKYGIGQGAVAGAVSGFALSLRGASFTDIGILSLMGIVPSIFRELGRIPTATVFTVTAAITGLMFEEMALAPRDIGALASAVIIFLLLPRSLIYRIDFNESYGGWDYLASVNLKKVANTRMKIFSDSFLKLSKTLNTISERQTNIKQQDINYIFEDISDKLCKNCRNCSICWEQNFQETYQAACKMFDIAEKNGFIKKEEIPESFLDICICTDQFVTETNRGFEIAKLNYIWNSRLAESREVIAEQLKEVSGVIQNITGDIYGAAQTLRMEEDLVVRKLRSAYIHAKNVTIIERKDKRKEVYLSAAVGKDRCVTAKEAAVLVGEALGVKMRLSDASKTVITREIENFIFVEDTKFKVLTGVARAMKDNVSGDNFSILKLETGEIMVALADGMGTGKEAGDESETVMGLLEQLIEAGFKTETAIKLINSSLVLKADKQIFTTIDMSIINLFTGMCEFIKIGAASAFIKRDNWVETISSTTLPIGMFGNVDYDAVTKKLYEGDIVIMVTDGVLDSIKGDHKEEFIEKLIMEIKSNNPQEIANRILDHTLAQSNYTPMDDMTVITAGIWLK</sequence>
<name>A0A8J7H243_9FIRM</name>
<dbReference type="InterPro" id="IPR036457">
    <property type="entry name" value="PPM-type-like_dom_sf"/>
</dbReference>
<evidence type="ECO:0000313" key="5">
    <source>
        <dbReference type="Proteomes" id="UP000623269"/>
    </source>
</evidence>
<feature type="transmembrane region" description="Helical" evidence="2">
    <location>
        <begin position="92"/>
        <end position="114"/>
    </location>
</feature>
<feature type="transmembrane region" description="Helical" evidence="2">
    <location>
        <begin position="120"/>
        <end position="140"/>
    </location>
</feature>
<dbReference type="PROSITE" id="PS51746">
    <property type="entry name" value="PPM_2"/>
    <property type="match status" value="1"/>
</dbReference>
<keyword evidence="2" id="KW-0812">Transmembrane</keyword>
<feature type="domain" description="PPM-type phosphatase" evidence="3">
    <location>
        <begin position="552"/>
        <end position="759"/>
    </location>
</feature>
<dbReference type="EMBL" id="JAEAGR010000006">
    <property type="protein sequence ID" value="MBH1940739.1"/>
    <property type="molecule type" value="Genomic_DNA"/>
</dbReference>
<dbReference type="Pfam" id="PF19732">
    <property type="entry name" value="SpoIIE_N"/>
    <property type="match status" value="1"/>
</dbReference>
<dbReference type="Pfam" id="PF07228">
    <property type="entry name" value="SpoIIE"/>
    <property type="match status" value="1"/>
</dbReference>
<dbReference type="InterPro" id="IPR001932">
    <property type="entry name" value="PPM-type_phosphatase-like_dom"/>
</dbReference>
<dbReference type="SMART" id="SM00331">
    <property type="entry name" value="PP2C_SIG"/>
    <property type="match status" value="1"/>
</dbReference>
<dbReference type="SUPFAM" id="SSF81606">
    <property type="entry name" value="PP2C-like"/>
    <property type="match status" value="1"/>
</dbReference>
<accession>A0A8J7H243</accession>
<feature type="transmembrane region" description="Helical" evidence="2">
    <location>
        <begin position="242"/>
        <end position="259"/>
    </location>
</feature>
<feature type="transmembrane region" description="Helical" evidence="2">
    <location>
        <begin position="47"/>
        <end position="80"/>
    </location>
</feature>
<dbReference type="RefSeq" id="WP_197660964.1">
    <property type="nucleotide sequence ID" value="NZ_JAEAGR010000006.1"/>
</dbReference>